<dbReference type="RefSeq" id="WP_012668926.1">
    <property type="nucleotide sequence ID" value="NZ_CP023567.1"/>
</dbReference>
<accession>A0ABY5X5L5</accession>
<reference evidence="2" key="1">
    <citation type="submission" date="2022-07" db="EMBL/GenBank/DDBJ databases">
        <title>Genetic diversity of Erwinia pyrifoliae.</title>
        <authorList>
            <person name="Park D.S."/>
            <person name="Ham H."/>
        </authorList>
    </citation>
    <scope>NUCLEOTIDE SEQUENCE</scope>
    <source>
        <strain evidence="2">CP201486</strain>
    </source>
</reference>
<sequence length="162" mass="18594">MRIEKQQEINKIDNDISSTSHNSDESKVNILIEFYSATQTSSLPENQNNKHQTDNPEKLKVYFETNNLGTSYAGIPVNLIEEELPLLYPPMELSAPSDSVLPSYLDVSRTPIKPVKEIESLSKEDFCLLRTLVFFEKKDVCNEFEKEDVCNENKRDNPTYLS</sequence>
<feature type="region of interest" description="Disordered" evidence="1">
    <location>
        <begin position="1"/>
        <end position="24"/>
    </location>
</feature>
<protein>
    <submittedName>
        <fullName evidence="2">Uncharacterized protein</fullName>
    </submittedName>
</protein>
<organism evidence="2 3">
    <name type="scientific">Erwinia pyrifoliae</name>
    <dbReference type="NCBI Taxonomy" id="79967"/>
    <lineage>
        <taxon>Bacteria</taxon>
        <taxon>Pseudomonadati</taxon>
        <taxon>Pseudomonadota</taxon>
        <taxon>Gammaproteobacteria</taxon>
        <taxon>Enterobacterales</taxon>
        <taxon>Erwiniaceae</taxon>
        <taxon>Erwinia</taxon>
    </lineage>
</organism>
<gene>
    <name evidence="2" type="ORF">NYP84_13155</name>
</gene>
<evidence type="ECO:0000256" key="1">
    <source>
        <dbReference type="SAM" id="MobiDB-lite"/>
    </source>
</evidence>
<name>A0ABY5X5L5_ERWPY</name>
<keyword evidence="3" id="KW-1185">Reference proteome</keyword>
<proteinExistence type="predicted"/>
<feature type="compositionally biased region" description="Basic and acidic residues" evidence="1">
    <location>
        <begin position="1"/>
        <end position="14"/>
    </location>
</feature>
<evidence type="ECO:0000313" key="3">
    <source>
        <dbReference type="Proteomes" id="UP001058553"/>
    </source>
</evidence>
<dbReference type="GeneID" id="92236165"/>
<dbReference type="EMBL" id="CP103445">
    <property type="protein sequence ID" value="UWS32574.1"/>
    <property type="molecule type" value="Genomic_DNA"/>
</dbReference>
<evidence type="ECO:0000313" key="2">
    <source>
        <dbReference type="EMBL" id="UWS32574.1"/>
    </source>
</evidence>
<dbReference type="Proteomes" id="UP001058553">
    <property type="component" value="Chromosome"/>
</dbReference>